<organism evidence="3 4">
    <name type="scientific">Amycolatopsis tucumanensis</name>
    <dbReference type="NCBI Taxonomy" id="401106"/>
    <lineage>
        <taxon>Bacteria</taxon>
        <taxon>Bacillati</taxon>
        <taxon>Actinomycetota</taxon>
        <taxon>Actinomycetes</taxon>
        <taxon>Pseudonocardiales</taxon>
        <taxon>Pseudonocardiaceae</taxon>
        <taxon>Amycolatopsis</taxon>
    </lineage>
</organism>
<dbReference type="Pfam" id="PF07730">
    <property type="entry name" value="HisKA_3"/>
    <property type="match status" value="1"/>
</dbReference>
<protein>
    <recommendedName>
        <fullName evidence="2">Signal transduction histidine kinase subgroup 3 dimerisation and phosphoacceptor domain-containing protein</fullName>
    </recommendedName>
</protein>
<dbReference type="InterPro" id="IPR011712">
    <property type="entry name" value="Sig_transdc_His_kin_sub3_dim/P"/>
</dbReference>
<proteinExistence type="predicted"/>
<evidence type="ECO:0000259" key="2">
    <source>
        <dbReference type="Pfam" id="PF07730"/>
    </source>
</evidence>
<feature type="domain" description="Signal transduction histidine kinase subgroup 3 dimerisation and phosphoacceptor" evidence="2">
    <location>
        <begin position="31"/>
        <end position="94"/>
    </location>
</feature>
<gene>
    <name evidence="3" type="ORF">GCM10022380_65670</name>
</gene>
<evidence type="ECO:0000256" key="1">
    <source>
        <dbReference type="SAM" id="MobiDB-lite"/>
    </source>
</evidence>
<evidence type="ECO:0000313" key="3">
    <source>
        <dbReference type="EMBL" id="GAA3838398.1"/>
    </source>
</evidence>
<accession>A0ABP7J9B7</accession>
<sequence>MQLTETTAVHSGAARPRVPDRAAQRRIADSRLRLAGELRERVQARLVNVLIALELTSECEPPGQAELIDEAVEQARTAIAELRDLVADLRPAVLAGRGLPAAVEAHI</sequence>
<feature type="region of interest" description="Disordered" evidence="1">
    <location>
        <begin position="1"/>
        <end position="23"/>
    </location>
</feature>
<reference evidence="4" key="1">
    <citation type="journal article" date="2019" name="Int. J. Syst. Evol. Microbiol.">
        <title>The Global Catalogue of Microorganisms (GCM) 10K type strain sequencing project: providing services to taxonomists for standard genome sequencing and annotation.</title>
        <authorList>
            <consortium name="The Broad Institute Genomics Platform"/>
            <consortium name="The Broad Institute Genome Sequencing Center for Infectious Disease"/>
            <person name="Wu L."/>
            <person name="Ma J."/>
        </authorList>
    </citation>
    <scope>NUCLEOTIDE SEQUENCE [LARGE SCALE GENOMIC DNA]</scope>
    <source>
        <strain evidence="4">JCM 17017</strain>
    </source>
</reference>
<dbReference type="EMBL" id="BAABCM010000011">
    <property type="protein sequence ID" value="GAA3838398.1"/>
    <property type="molecule type" value="Genomic_DNA"/>
</dbReference>
<dbReference type="RefSeq" id="WP_237335410.1">
    <property type="nucleotide sequence ID" value="NZ_BAABCM010000011.1"/>
</dbReference>
<evidence type="ECO:0000313" key="4">
    <source>
        <dbReference type="Proteomes" id="UP001501624"/>
    </source>
</evidence>
<dbReference type="Proteomes" id="UP001501624">
    <property type="component" value="Unassembled WGS sequence"/>
</dbReference>
<keyword evidence="4" id="KW-1185">Reference proteome</keyword>
<name>A0ABP7J9B7_9PSEU</name>
<comment type="caution">
    <text evidence="3">The sequence shown here is derived from an EMBL/GenBank/DDBJ whole genome shotgun (WGS) entry which is preliminary data.</text>
</comment>